<comment type="similarity">
    <text evidence="1">Belongs to the SNF7 family.</text>
</comment>
<organism evidence="3">
    <name type="scientific">Parasteatoda tepidariorum</name>
    <name type="common">Common house spider</name>
    <name type="synonym">Achaearanea tepidariorum</name>
    <dbReference type="NCBI Taxonomy" id="114398"/>
    <lineage>
        <taxon>Eukaryota</taxon>
        <taxon>Metazoa</taxon>
        <taxon>Ecdysozoa</taxon>
        <taxon>Arthropoda</taxon>
        <taxon>Chelicerata</taxon>
        <taxon>Arachnida</taxon>
        <taxon>Araneae</taxon>
        <taxon>Araneomorphae</taxon>
        <taxon>Entelegynae</taxon>
        <taxon>Araneoidea</taxon>
        <taxon>Theridiidae</taxon>
        <taxon>Parasteatoda</taxon>
    </lineage>
</organism>
<dbReference type="AlphaFoldDB" id="A0A2L2XY46"/>
<sequence length="218" mass="24634">MGLFGKNEKDPKDQVKQWTSTLRKETYQLERQIRGIQREEEKVKRSLKEAAKKGDADVCKILAKEVIRARKSINRIHTSKAQINSVMMSMNHQLATLRVAGSIEKSTEVMKSMQNLLKLPEISKTMQEMSKEMMKAGIIEEMMEDTFEGLDDSEEIEEEAQEEIDKVLWELTAGQLGTAPAAVSDLPETEEEAAAVPSTSKQGDDFADMQERLQALRS</sequence>
<dbReference type="RefSeq" id="XP_015928064.1">
    <property type="nucleotide sequence ID" value="XM_016072578.3"/>
</dbReference>
<evidence type="ECO:0000313" key="3">
    <source>
        <dbReference type="EMBL" id="LAA00919.1"/>
    </source>
</evidence>
<protein>
    <submittedName>
        <fullName evidence="3">Charged multivesicular body protein 3</fullName>
    </submittedName>
</protein>
<dbReference type="EMBL" id="IAAA01008801">
    <property type="protein sequence ID" value="LAA00919.1"/>
    <property type="molecule type" value="mRNA"/>
</dbReference>
<dbReference type="OMA" id="KILWEVT"/>
<dbReference type="OrthoDB" id="2329734at2759"/>
<dbReference type="GeneID" id="107455120"/>
<dbReference type="Gene3D" id="6.10.140.1230">
    <property type="match status" value="1"/>
</dbReference>
<feature type="region of interest" description="Disordered" evidence="2">
    <location>
        <begin position="179"/>
        <end position="218"/>
    </location>
</feature>
<evidence type="ECO:0000256" key="2">
    <source>
        <dbReference type="SAM" id="MobiDB-lite"/>
    </source>
</evidence>
<evidence type="ECO:0000256" key="1">
    <source>
        <dbReference type="ARBA" id="ARBA00006190"/>
    </source>
</evidence>
<dbReference type="EMBL" id="IAAA01008803">
    <property type="protein sequence ID" value="LAA00923.1"/>
    <property type="molecule type" value="mRNA"/>
</dbReference>
<name>A0A2L2XY46_PARTP</name>
<reference evidence="3" key="1">
    <citation type="journal article" date="2016" name="Mol. Ecol. Resour.">
        <title>Evaluation of the impact of RNA preservation methods of spiders for de novo transcriptome assembly.</title>
        <authorList>
            <person name="Kono N."/>
            <person name="Nakamura H."/>
            <person name="Ito Y."/>
            <person name="Tomita M."/>
            <person name="Arakawa K."/>
        </authorList>
    </citation>
    <scope>NUCLEOTIDE SEQUENCE</scope>
    <source>
        <tissue evidence="3">Whole body</tissue>
    </source>
</reference>
<dbReference type="GO" id="GO:0007034">
    <property type="term" value="P:vacuolar transport"/>
    <property type="evidence" value="ECO:0007669"/>
    <property type="project" value="InterPro"/>
</dbReference>
<dbReference type="EMBL" id="IAAA01008802">
    <property type="protein sequence ID" value="LAA00921.1"/>
    <property type="molecule type" value="mRNA"/>
</dbReference>
<dbReference type="InterPro" id="IPR005024">
    <property type="entry name" value="Snf7_fam"/>
</dbReference>
<proteinExistence type="evidence at transcript level"/>
<dbReference type="Pfam" id="PF03357">
    <property type="entry name" value="Snf7"/>
    <property type="match status" value="1"/>
</dbReference>
<dbReference type="PANTHER" id="PTHR10476">
    <property type="entry name" value="CHARGED MULTIVESICULAR BODY PROTEIN"/>
    <property type="match status" value="1"/>
</dbReference>
<accession>A0A2L2XY46</accession>
<dbReference type="KEGG" id="ptep:107455120"/>